<evidence type="ECO:0008006" key="4">
    <source>
        <dbReference type="Google" id="ProtNLM"/>
    </source>
</evidence>
<organism evidence="2 3">
    <name type="scientific">Desulfomonile tiedjei (strain ATCC 49306 / DSM 6799 / DCB-1)</name>
    <dbReference type="NCBI Taxonomy" id="706587"/>
    <lineage>
        <taxon>Bacteria</taxon>
        <taxon>Pseudomonadati</taxon>
        <taxon>Thermodesulfobacteriota</taxon>
        <taxon>Desulfomonilia</taxon>
        <taxon>Desulfomonilales</taxon>
        <taxon>Desulfomonilaceae</taxon>
        <taxon>Desulfomonile</taxon>
    </lineage>
</organism>
<accession>I4C6W8</accession>
<dbReference type="Proteomes" id="UP000006055">
    <property type="component" value="Chromosome"/>
</dbReference>
<keyword evidence="1" id="KW-0732">Signal</keyword>
<proteinExistence type="predicted"/>
<dbReference type="HOGENOM" id="CLU_2394969_0_0_7"/>
<feature type="signal peptide" evidence="1">
    <location>
        <begin position="1"/>
        <end position="24"/>
    </location>
</feature>
<keyword evidence="3" id="KW-1185">Reference proteome</keyword>
<sequence length="93" mass="9945">MIKKSIMIFAVLAMLAFGACTCWAYTASKWPVPGIPNTVFGPGSAMPGNTAYGAYGGYDGYGGYGSYGWYGYPGHYGAHGRGYYGRGWRRGGF</sequence>
<evidence type="ECO:0000313" key="2">
    <source>
        <dbReference type="EMBL" id="AFM25309.1"/>
    </source>
</evidence>
<dbReference type="KEGG" id="dti:Desti_2630"/>
<reference evidence="3" key="1">
    <citation type="submission" date="2012-06" db="EMBL/GenBank/DDBJ databases">
        <title>Complete sequence of chromosome of Desulfomonile tiedjei DSM 6799.</title>
        <authorList>
            <person name="Lucas S."/>
            <person name="Copeland A."/>
            <person name="Lapidus A."/>
            <person name="Glavina del Rio T."/>
            <person name="Dalin E."/>
            <person name="Tice H."/>
            <person name="Bruce D."/>
            <person name="Goodwin L."/>
            <person name="Pitluck S."/>
            <person name="Peters L."/>
            <person name="Ovchinnikova G."/>
            <person name="Zeytun A."/>
            <person name="Lu M."/>
            <person name="Kyrpides N."/>
            <person name="Mavromatis K."/>
            <person name="Ivanova N."/>
            <person name="Brettin T."/>
            <person name="Detter J.C."/>
            <person name="Han C."/>
            <person name="Larimer F."/>
            <person name="Land M."/>
            <person name="Hauser L."/>
            <person name="Markowitz V."/>
            <person name="Cheng J.-F."/>
            <person name="Hugenholtz P."/>
            <person name="Woyke T."/>
            <person name="Wu D."/>
            <person name="Spring S."/>
            <person name="Schroeder M."/>
            <person name="Brambilla E."/>
            <person name="Klenk H.-P."/>
            <person name="Eisen J.A."/>
        </authorList>
    </citation>
    <scope>NUCLEOTIDE SEQUENCE [LARGE SCALE GENOMIC DNA]</scope>
    <source>
        <strain evidence="3">ATCC 49306 / DSM 6799 / DCB-1</strain>
    </source>
</reference>
<protein>
    <recommendedName>
        <fullName evidence="4">Sulfur globule protein</fullName>
    </recommendedName>
</protein>
<dbReference type="STRING" id="706587.Desti_2630"/>
<dbReference type="RefSeq" id="WP_014810450.1">
    <property type="nucleotide sequence ID" value="NC_018025.1"/>
</dbReference>
<dbReference type="AlphaFoldDB" id="I4C6W8"/>
<name>I4C6W8_DESTA</name>
<evidence type="ECO:0000256" key="1">
    <source>
        <dbReference type="SAM" id="SignalP"/>
    </source>
</evidence>
<evidence type="ECO:0000313" key="3">
    <source>
        <dbReference type="Proteomes" id="UP000006055"/>
    </source>
</evidence>
<dbReference type="EMBL" id="CP003360">
    <property type="protein sequence ID" value="AFM25309.1"/>
    <property type="molecule type" value="Genomic_DNA"/>
</dbReference>
<dbReference type="PROSITE" id="PS51257">
    <property type="entry name" value="PROKAR_LIPOPROTEIN"/>
    <property type="match status" value="1"/>
</dbReference>
<feature type="chain" id="PRO_5003687344" description="Sulfur globule protein" evidence="1">
    <location>
        <begin position="25"/>
        <end position="93"/>
    </location>
</feature>
<gene>
    <name evidence="2" type="ordered locus">Desti_2630</name>
</gene>